<keyword evidence="3 7" id="KW-0378">Hydrolase</keyword>
<dbReference type="Proteomes" id="UP000250166">
    <property type="component" value="Unassembled WGS sequence"/>
</dbReference>
<feature type="domain" description="N-acetylmuramoyl-L-alanine amidase" evidence="6">
    <location>
        <begin position="459"/>
        <end position="640"/>
    </location>
</feature>
<feature type="compositionally biased region" description="Low complexity" evidence="5">
    <location>
        <begin position="346"/>
        <end position="369"/>
    </location>
</feature>
<dbReference type="EC" id="3.5.1.28" evidence="2"/>
<accession>A0A2X3BFG9</accession>
<proteinExistence type="predicted"/>
<dbReference type="GO" id="GO:0009253">
    <property type="term" value="P:peptidoglycan catabolic process"/>
    <property type="evidence" value="ECO:0007669"/>
    <property type="project" value="InterPro"/>
</dbReference>
<name>A0A2X3BFG9_9HELI</name>
<dbReference type="GO" id="GO:0008745">
    <property type="term" value="F:N-acetylmuramoyl-L-alanine amidase activity"/>
    <property type="evidence" value="ECO:0007669"/>
    <property type="project" value="UniProtKB-EC"/>
</dbReference>
<feature type="compositionally biased region" description="Low complexity" evidence="5">
    <location>
        <begin position="131"/>
        <end position="145"/>
    </location>
</feature>
<protein>
    <recommendedName>
        <fullName evidence="2">N-acetylmuramoyl-L-alanine amidase</fullName>
        <ecNumber evidence="2">3.5.1.28</ecNumber>
    </recommendedName>
</protein>
<evidence type="ECO:0000256" key="1">
    <source>
        <dbReference type="ARBA" id="ARBA00001561"/>
    </source>
</evidence>
<feature type="region of interest" description="Disordered" evidence="5">
    <location>
        <begin position="121"/>
        <end position="145"/>
    </location>
</feature>
<organism evidence="7 8">
    <name type="scientific">Helicobacter fennelliae</name>
    <dbReference type="NCBI Taxonomy" id="215"/>
    <lineage>
        <taxon>Bacteria</taxon>
        <taxon>Pseudomonadati</taxon>
        <taxon>Campylobacterota</taxon>
        <taxon>Epsilonproteobacteria</taxon>
        <taxon>Campylobacterales</taxon>
        <taxon>Helicobacteraceae</taxon>
        <taxon>Helicobacter</taxon>
    </lineage>
</organism>
<sequence length="653" mass="75520">MSETIKFQCHIKISGKKLNELTGKTLTLMGNSKTIDENGEVVFDCELQERDKHKSFPITLEGEEYSIVGTGQCNAIAHRTKDNTFCLILNKDDEASIKHIRIYKEQDKPNSNEKEQIDIYTTQVEKREDTTTQQTSADDTNTSQTPLQENQNLIALEAHLTSGKALKKDIQWAYYVKYKNEPLWEKSKIKKENLEPLTFTSKAKHNTQVSFDINAKFQYTIKEDETQKEVEDYLKEKQQLVLFAYKNNPAYETSNGQTHTILTINALPIIEITYNTLTLLHKNTQQSFQINNSIMSHLIKDFKEDKQYELGYNKTEDYITLKSESNKLYKMYKDTSNNIAQSSLGNTQESNPTQNNQNPNNTQTSNTQQTNTDSLFLKASKDFEELQTLLELRKQQNYQSMQVWVEVGKPYYIDDEGYLHWEANGEDKIKRAKEIWQKVKHADQTKQLATALEKGNLTKQQIKAIVLHRTDTDTSLQAINGFLRGVGTHFLIDTDGTIYQCASLYKYTQHIGKIGSKCYDNDTCDESYTKKILGYYQGKIPKQIHDNVRKEEEKNFAYPNRYPINNESIGIEVVGKATDLRKLPIDNKYPQITFYAATWDTSEQTDQTQKDSIKNLVEILKTEYNLTENDIYEHDDISPQKTRGEAKDLYEKE</sequence>
<evidence type="ECO:0000256" key="3">
    <source>
        <dbReference type="ARBA" id="ARBA00022801"/>
    </source>
</evidence>
<dbReference type="AlphaFoldDB" id="A0A2X3BFG9"/>
<evidence type="ECO:0000313" key="7">
    <source>
        <dbReference type="EMBL" id="SQB99561.1"/>
    </source>
</evidence>
<dbReference type="InterPro" id="IPR051206">
    <property type="entry name" value="NAMLAA_amidase_2"/>
</dbReference>
<comment type="catalytic activity">
    <reaction evidence="1">
        <text>Hydrolyzes the link between N-acetylmuramoyl residues and L-amino acid residues in certain cell-wall glycopeptides.</text>
        <dbReference type="EC" id="3.5.1.28"/>
    </reaction>
</comment>
<dbReference type="PANTHER" id="PTHR30417">
    <property type="entry name" value="N-ACETYLMURAMOYL-L-ALANINE AMIDASE AMID"/>
    <property type="match status" value="1"/>
</dbReference>
<dbReference type="Pfam" id="PF01510">
    <property type="entry name" value="Amidase_2"/>
    <property type="match status" value="1"/>
</dbReference>
<dbReference type="InterPro" id="IPR036505">
    <property type="entry name" value="Amidase/PGRP_sf"/>
</dbReference>
<evidence type="ECO:0000256" key="2">
    <source>
        <dbReference type="ARBA" id="ARBA00011901"/>
    </source>
</evidence>
<reference evidence="7 8" key="1">
    <citation type="submission" date="2018-06" db="EMBL/GenBank/DDBJ databases">
        <authorList>
            <consortium name="Pathogen Informatics"/>
            <person name="Doyle S."/>
        </authorList>
    </citation>
    <scope>NUCLEOTIDE SEQUENCE [LARGE SCALE GENOMIC DNA]</scope>
    <source>
        <strain evidence="7 8">NCTC13102</strain>
    </source>
</reference>
<keyword evidence="4" id="KW-0961">Cell wall biogenesis/degradation</keyword>
<evidence type="ECO:0000259" key="6">
    <source>
        <dbReference type="Pfam" id="PF01510"/>
    </source>
</evidence>
<dbReference type="GO" id="GO:0009254">
    <property type="term" value="P:peptidoglycan turnover"/>
    <property type="evidence" value="ECO:0007669"/>
    <property type="project" value="TreeGrafter"/>
</dbReference>
<evidence type="ECO:0000256" key="5">
    <source>
        <dbReference type="SAM" id="MobiDB-lite"/>
    </source>
</evidence>
<dbReference type="PANTHER" id="PTHR30417:SF1">
    <property type="entry name" value="N-ACETYLMURAMOYL-L-ALANINE AMIDASE AMID"/>
    <property type="match status" value="1"/>
</dbReference>
<dbReference type="SUPFAM" id="SSF55846">
    <property type="entry name" value="N-acetylmuramoyl-L-alanine amidase-like"/>
    <property type="match status" value="1"/>
</dbReference>
<feature type="region of interest" description="Disordered" evidence="5">
    <location>
        <begin position="340"/>
        <end position="369"/>
    </location>
</feature>
<dbReference type="CDD" id="cd06583">
    <property type="entry name" value="PGRP"/>
    <property type="match status" value="1"/>
</dbReference>
<dbReference type="EMBL" id="UAWL01000006">
    <property type="protein sequence ID" value="SQB99561.1"/>
    <property type="molecule type" value="Genomic_DNA"/>
</dbReference>
<dbReference type="Gene3D" id="3.40.80.10">
    <property type="entry name" value="Peptidoglycan recognition protein-like"/>
    <property type="match status" value="1"/>
</dbReference>
<dbReference type="InterPro" id="IPR002502">
    <property type="entry name" value="Amidase_domain"/>
</dbReference>
<evidence type="ECO:0000256" key="4">
    <source>
        <dbReference type="ARBA" id="ARBA00023316"/>
    </source>
</evidence>
<evidence type="ECO:0000313" key="8">
    <source>
        <dbReference type="Proteomes" id="UP000250166"/>
    </source>
</evidence>
<dbReference type="GO" id="GO:0071555">
    <property type="term" value="P:cell wall organization"/>
    <property type="evidence" value="ECO:0007669"/>
    <property type="project" value="UniProtKB-KW"/>
</dbReference>
<gene>
    <name evidence="7" type="ORF">NCTC13102_01886</name>
</gene>